<dbReference type="SUPFAM" id="SSF56954">
    <property type="entry name" value="Outer membrane efflux proteins (OEP)"/>
    <property type="match status" value="1"/>
</dbReference>
<evidence type="ECO:0000313" key="4">
    <source>
        <dbReference type="Proteomes" id="UP000613768"/>
    </source>
</evidence>
<feature type="compositionally biased region" description="Basic and acidic residues" evidence="2">
    <location>
        <begin position="521"/>
        <end position="543"/>
    </location>
</feature>
<dbReference type="Gene3D" id="1.20.1600.10">
    <property type="entry name" value="Outer membrane efflux proteins (OEP)"/>
    <property type="match status" value="1"/>
</dbReference>
<dbReference type="GO" id="GO:0015562">
    <property type="term" value="F:efflux transmembrane transporter activity"/>
    <property type="evidence" value="ECO:0007669"/>
    <property type="project" value="InterPro"/>
</dbReference>
<feature type="coiled-coil region" evidence="1">
    <location>
        <begin position="329"/>
        <end position="356"/>
    </location>
</feature>
<keyword evidence="1" id="KW-0175">Coiled coil</keyword>
<evidence type="ECO:0000256" key="1">
    <source>
        <dbReference type="SAM" id="Coils"/>
    </source>
</evidence>
<dbReference type="Proteomes" id="UP000613768">
    <property type="component" value="Unassembled WGS sequence"/>
</dbReference>
<gene>
    <name evidence="3" type="ORF">IFO71_01460</name>
</gene>
<feature type="compositionally biased region" description="Basic and acidic residues" evidence="2">
    <location>
        <begin position="467"/>
        <end position="482"/>
    </location>
</feature>
<feature type="compositionally biased region" description="Basic and acidic residues" evidence="2">
    <location>
        <begin position="491"/>
        <end position="512"/>
    </location>
</feature>
<dbReference type="RefSeq" id="WP_192027745.1">
    <property type="nucleotide sequence ID" value="NZ_JACYTR010000002.1"/>
</dbReference>
<feature type="region of interest" description="Disordered" evidence="2">
    <location>
        <begin position="465"/>
        <end position="543"/>
    </location>
</feature>
<dbReference type="PANTHER" id="PTHR30203:SF24">
    <property type="entry name" value="BLR4935 PROTEIN"/>
    <property type="match status" value="1"/>
</dbReference>
<accession>A0AAW3ZIU8</accession>
<protein>
    <submittedName>
        <fullName evidence="3">TolC family protein</fullName>
    </submittedName>
</protein>
<dbReference type="EMBL" id="JACYTR010000002">
    <property type="protein sequence ID" value="MBD8524396.1"/>
    <property type="molecule type" value="Genomic_DNA"/>
</dbReference>
<name>A0AAW3ZIU8_9GAMM</name>
<comment type="caution">
    <text evidence="3">The sequence shown here is derived from an EMBL/GenBank/DDBJ whole genome shotgun (WGS) entry which is preliminary data.</text>
</comment>
<reference evidence="3 4" key="1">
    <citation type="submission" date="2020-09" db="EMBL/GenBank/DDBJ databases">
        <title>Pseudoxanthomonas sp. CAU 1598 isolated from sand of Yaerae Beach.</title>
        <authorList>
            <person name="Kim W."/>
        </authorList>
    </citation>
    <scope>NUCLEOTIDE SEQUENCE [LARGE SCALE GENOMIC DNA]</scope>
    <source>
        <strain evidence="3 4">CAU 1598</strain>
    </source>
</reference>
<dbReference type="InterPro" id="IPR010131">
    <property type="entry name" value="MdtP/NodT-like"/>
</dbReference>
<sequence>MSPLSRSVAALATVLVLSGCVSLPRERGYTETRDLIAQQRPLPTDWSPLATDQSPLIPTTPLSIDDAVRIAFFNNPRLREEFTRLGFGRAELEDARRIANPSLGYLRLSPRAGNGTQITGSLSLGLTDLLLLSARKRLAEGELERIQLAVAGAALELATEVEAVWYEAVGAEQIAAMRDLVARASEQSAELAQRFFDAGNINRLQLEQERAAASQARIDATRAGADALRSRHALAALMGLPTSASWTIQTQLPAPRDVGFSADALVQLALESRLDLAAAKRAVALREDALGVTRRWRWVGDVEVGYERERELDGEVLRGPSLALALPLFNQGQGALARAQAELQQARAELDGRLLAVQNDTRLGLDALQVARTIAERYRVDIVPRREAIVARTQEQVNFMLVGVFELLLAKQQEYDAYQAYLEAVRDYWIARAALRGAVGGRLPDDGEATEPTLGVEAIMPAPAAAEMDHSQHGEKSNDPHAGHHMPKSADAADPHAGHAMPQDRSEPDPHAQHRQQAEPTKAEKAPEPDEETEHTHDHGEQP</sequence>
<evidence type="ECO:0000313" key="3">
    <source>
        <dbReference type="EMBL" id="MBD8524396.1"/>
    </source>
</evidence>
<keyword evidence="4" id="KW-1185">Reference proteome</keyword>
<organism evidence="3 4">
    <name type="scientific">Pseudomarimonas arenosa</name>
    <dbReference type="NCBI Taxonomy" id="2774145"/>
    <lineage>
        <taxon>Bacteria</taxon>
        <taxon>Pseudomonadati</taxon>
        <taxon>Pseudomonadota</taxon>
        <taxon>Gammaproteobacteria</taxon>
        <taxon>Lysobacterales</taxon>
        <taxon>Lysobacteraceae</taxon>
        <taxon>Pseudomarimonas</taxon>
    </lineage>
</organism>
<dbReference type="PROSITE" id="PS51257">
    <property type="entry name" value="PROKAR_LIPOPROTEIN"/>
    <property type="match status" value="1"/>
</dbReference>
<dbReference type="AlphaFoldDB" id="A0AAW3ZIU8"/>
<evidence type="ECO:0000256" key="2">
    <source>
        <dbReference type="SAM" id="MobiDB-lite"/>
    </source>
</evidence>
<proteinExistence type="predicted"/>
<dbReference type="PANTHER" id="PTHR30203">
    <property type="entry name" value="OUTER MEMBRANE CATION EFFLUX PROTEIN"/>
    <property type="match status" value="1"/>
</dbReference>